<keyword evidence="10" id="KW-1185">Reference proteome</keyword>
<evidence type="ECO:0000313" key="10">
    <source>
        <dbReference type="Proteomes" id="UP001357223"/>
    </source>
</evidence>
<dbReference type="PANTHER" id="PTHR34975:SF2">
    <property type="entry name" value="SPORE GERMINATION PROTEIN A2"/>
    <property type="match status" value="1"/>
</dbReference>
<feature type="transmembrane region" description="Helical" evidence="8">
    <location>
        <begin position="301"/>
        <end position="319"/>
    </location>
</feature>
<dbReference type="EMBL" id="CP137640">
    <property type="protein sequence ID" value="WVX82278.1"/>
    <property type="molecule type" value="Genomic_DNA"/>
</dbReference>
<feature type="transmembrane region" description="Helical" evidence="8">
    <location>
        <begin position="144"/>
        <end position="165"/>
    </location>
</feature>
<keyword evidence="4" id="KW-0309">Germination</keyword>
<organism evidence="9 10">
    <name type="scientific">Niallia oryzisoli</name>
    <dbReference type="NCBI Taxonomy" id="1737571"/>
    <lineage>
        <taxon>Bacteria</taxon>
        <taxon>Bacillati</taxon>
        <taxon>Bacillota</taxon>
        <taxon>Bacilli</taxon>
        <taxon>Bacillales</taxon>
        <taxon>Bacillaceae</taxon>
        <taxon>Niallia</taxon>
    </lineage>
</organism>
<feature type="transmembrane region" description="Helical" evidence="8">
    <location>
        <begin position="339"/>
        <end position="357"/>
    </location>
</feature>
<evidence type="ECO:0000256" key="4">
    <source>
        <dbReference type="ARBA" id="ARBA00022544"/>
    </source>
</evidence>
<evidence type="ECO:0000256" key="8">
    <source>
        <dbReference type="SAM" id="Phobius"/>
    </source>
</evidence>
<evidence type="ECO:0000256" key="7">
    <source>
        <dbReference type="ARBA" id="ARBA00023136"/>
    </source>
</evidence>
<feature type="transmembrane region" description="Helical" evidence="8">
    <location>
        <begin position="37"/>
        <end position="57"/>
    </location>
</feature>
<sequence length="372" mass="41791">MEKENLSLAQLLALIYIFLLGSAIIMGAGTELRQNSWIAIAIATVLGTGIMYGFYTLNRLLPNRNLFEIMEYGFTRPIAIFISVFYIIYFLYISSRLNRDFSELISTAILPLTPIELISLTVMLVIIYILYLGIEVLARVSEIFFPYLIGFIFLLIILLFASGRINFENAQPILGDGFMPVIKGIFPGLITFPFGELIVFTVILSSVTLFKKAKKVVLLGVIFAGFSLAFATIIMLMALGADTMEFSAFPLLSAARKISIANFIERTDALVVFIMLLGILVKSSIFFYASLKGIEYIFRIPYRYFTFPIGMLVSCYSIWVSANFAEHVEEGLVFVTRYLHPPMQFGIPAMLLGVCLLKRKKRQKTNENSTTG</sequence>
<dbReference type="Gene3D" id="1.20.1740.10">
    <property type="entry name" value="Amino acid/polyamine transporter I"/>
    <property type="match status" value="1"/>
</dbReference>
<evidence type="ECO:0000256" key="2">
    <source>
        <dbReference type="ARBA" id="ARBA00007998"/>
    </source>
</evidence>
<comment type="similarity">
    <text evidence="2">Belongs to the amino acid-polyamine-organocation (APC) superfamily. Spore germination protein (SGP) (TC 2.A.3.9) family.</text>
</comment>
<feature type="transmembrane region" description="Helical" evidence="8">
    <location>
        <begin position="216"/>
        <end position="241"/>
    </location>
</feature>
<dbReference type="Pfam" id="PF03845">
    <property type="entry name" value="Spore_permease"/>
    <property type="match status" value="1"/>
</dbReference>
<feature type="transmembrane region" description="Helical" evidence="8">
    <location>
        <begin position="185"/>
        <end position="204"/>
    </location>
</feature>
<dbReference type="PANTHER" id="PTHR34975">
    <property type="entry name" value="SPORE GERMINATION PROTEIN A2"/>
    <property type="match status" value="1"/>
</dbReference>
<dbReference type="NCBIfam" id="TIGR00912">
    <property type="entry name" value="2A0309"/>
    <property type="match status" value="1"/>
</dbReference>
<keyword evidence="7 8" id="KW-0472">Membrane</keyword>
<protein>
    <submittedName>
        <fullName evidence="9">GerAB/ArcD/ProY family transporter</fullName>
    </submittedName>
</protein>
<name>A0ABZ2CKK2_9BACI</name>
<gene>
    <name evidence="9" type="ORF">R4Z09_04555</name>
</gene>
<feature type="transmembrane region" description="Helical" evidence="8">
    <location>
        <begin position="269"/>
        <end position="289"/>
    </location>
</feature>
<dbReference type="Proteomes" id="UP001357223">
    <property type="component" value="Chromosome"/>
</dbReference>
<dbReference type="RefSeq" id="WP_338451181.1">
    <property type="nucleotide sequence ID" value="NZ_CP137640.1"/>
</dbReference>
<evidence type="ECO:0000256" key="5">
    <source>
        <dbReference type="ARBA" id="ARBA00022692"/>
    </source>
</evidence>
<comment type="subcellular location">
    <subcellularLocation>
        <location evidence="1">Membrane</location>
        <topology evidence="1">Multi-pass membrane protein</topology>
    </subcellularLocation>
</comment>
<keyword evidence="6 8" id="KW-1133">Transmembrane helix</keyword>
<evidence type="ECO:0000313" key="9">
    <source>
        <dbReference type="EMBL" id="WVX82278.1"/>
    </source>
</evidence>
<evidence type="ECO:0000256" key="6">
    <source>
        <dbReference type="ARBA" id="ARBA00022989"/>
    </source>
</evidence>
<proteinExistence type="inferred from homology"/>
<accession>A0ABZ2CKK2</accession>
<evidence type="ECO:0000256" key="1">
    <source>
        <dbReference type="ARBA" id="ARBA00004141"/>
    </source>
</evidence>
<keyword evidence="3" id="KW-0813">Transport</keyword>
<dbReference type="InterPro" id="IPR004761">
    <property type="entry name" value="Spore_GerAB"/>
</dbReference>
<feature type="transmembrane region" description="Helical" evidence="8">
    <location>
        <begin position="78"/>
        <end position="97"/>
    </location>
</feature>
<evidence type="ECO:0000256" key="3">
    <source>
        <dbReference type="ARBA" id="ARBA00022448"/>
    </source>
</evidence>
<feature type="transmembrane region" description="Helical" evidence="8">
    <location>
        <begin position="117"/>
        <end position="137"/>
    </location>
</feature>
<reference evidence="9 10" key="1">
    <citation type="submission" date="2023-10" db="EMBL/GenBank/DDBJ databases">
        <title>Niallia locisalis sp.nov. isolated from a salt pond sample.</title>
        <authorList>
            <person name="Li X.-J."/>
            <person name="Dong L."/>
        </authorList>
    </citation>
    <scope>NUCLEOTIDE SEQUENCE [LARGE SCALE GENOMIC DNA]</scope>
    <source>
        <strain evidence="9 10">DSM 29761</strain>
    </source>
</reference>
<keyword evidence="5 8" id="KW-0812">Transmembrane</keyword>